<comment type="cofactor">
    <cofactor evidence="2">
        <name>Mg(2+)</name>
        <dbReference type="ChEBI" id="CHEBI:18420"/>
    </cofactor>
</comment>
<evidence type="ECO:0000256" key="5">
    <source>
        <dbReference type="ARBA" id="ARBA00012366"/>
    </source>
</evidence>
<evidence type="ECO:0000259" key="13">
    <source>
        <dbReference type="Pfam" id="PF08436"/>
    </source>
</evidence>
<evidence type="ECO:0000256" key="10">
    <source>
        <dbReference type="ARBA" id="ARBA00023229"/>
    </source>
</evidence>
<evidence type="ECO:0000313" key="15">
    <source>
        <dbReference type="EMBL" id="KAA6328219.1"/>
    </source>
</evidence>
<organism evidence="15">
    <name type="scientific">termite gut metagenome</name>
    <dbReference type="NCBI Taxonomy" id="433724"/>
    <lineage>
        <taxon>unclassified sequences</taxon>
        <taxon>metagenomes</taxon>
        <taxon>organismal metagenomes</taxon>
    </lineage>
</organism>
<evidence type="ECO:0000256" key="6">
    <source>
        <dbReference type="ARBA" id="ARBA00022723"/>
    </source>
</evidence>
<evidence type="ECO:0000256" key="7">
    <source>
        <dbReference type="ARBA" id="ARBA00022857"/>
    </source>
</evidence>
<accession>A0A5J4R3E2</accession>
<name>A0A5J4R3E2_9ZZZZ</name>
<evidence type="ECO:0000256" key="2">
    <source>
        <dbReference type="ARBA" id="ARBA00001946"/>
    </source>
</evidence>
<evidence type="ECO:0000256" key="11">
    <source>
        <dbReference type="ARBA" id="ARBA00048543"/>
    </source>
</evidence>
<keyword evidence="8 15" id="KW-0560">Oxidoreductase</keyword>
<gene>
    <name evidence="15" type="ORF">EZS27_022864</name>
</gene>
<dbReference type="Pfam" id="PF13288">
    <property type="entry name" value="DXPR_C"/>
    <property type="match status" value="1"/>
</dbReference>
<dbReference type="AlphaFoldDB" id="A0A5J4R3E2"/>
<comment type="pathway">
    <text evidence="3">Isoprenoid biosynthesis; isopentenyl diphosphate biosynthesis via DXP pathway; isopentenyl diphosphate from 1-deoxy-D-xylulose 5-phosphate: step 1/6.</text>
</comment>
<protein>
    <recommendedName>
        <fullName evidence="5">1-deoxy-D-xylulose-5-phosphate reductoisomerase</fullName>
        <ecNumber evidence="5">1.1.1.267</ecNumber>
    </recommendedName>
</protein>
<dbReference type="EMBL" id="SNRY01001856">
    <property type="protein sequence ID" value="KAA6328219.1"/>
    <property type="molecule type" value="Genomic_DNA"/>
</dbReference>
<dbReference type="HAMAP" id="MF_00183">
    <property type="entry name" value="DXP_reductoisom"/>
    <property type="match status" value="1"/>
</dbReference>
<sequence>MVTGEFKKKQIAILGSTGSIGTQALQVIEAHSERYEIYALTANHNVNELIAQACKFQPEAVVIADENKYNILKDALEDLPIKVYAGTEAICQIVESQPIDIVLTAIVGYAGLKPTMNAIRAHKAIALANKETLVVAGELINDLASQYHAPILPVDSEHSAVFQCLAGEVGNNIEKIILTASGGPFRTYTPEQLQFVTKTQALKHPNWQMGAKITIDSASMMNKGFEIIEAKWLFGLKPEQIEVVVHPQSVIHSMVQFEDGSIKAQLGLPDMRLPIQYAFSYPDRIPSSFERLDFSKCAALTFEQPDTSRFRNLSLAYDAMAIGGNIPCIVNAANEVAVSAFLQDAIGFFDMSDIIEKTMNRVSYIKKPSYDDYVMTNTEAVCIAKEQLQSIKK</sequence>
<dbReference type="GO" id="GO:0051484">
    <property type="term" value="P:isopentenyl diphosphate biosynthetic process, methylerythritol 4-phosphate pathway involved in terpenoid biosynthetic process"/>
    <property type="evidence" value="ECO:0007669"/>
    <property type="project" value="TreeGrafter"/>
</dbReference>
<dbReference type="NCBIfam" id="TIGR00243">
    <property type="entry name" value="Dxr"/>
    <property type="match status" value="1"/>
</dbReference>
<evidence type="ECO:0000256" key="3">
    <source>
        <dbReference type="ARBA" id="ARBA00005094"/>
    </source>
</evidence>
<dbReference type="InterPro" id="IPR026877">
    <property type="entry name" value="DXPR_C"/>
</dbReference>
<feature type="domain" description="1-deoxy-D-xylulose 5-phosphate reductoisomerase N-terminal" evidence="12">
    <location>
        <begin position="11"/>
        <end position="137"/>
    </location>
</feature>
<dbReference type="InterPro" id="IPR036291">
    <property type="entry name" value="NAD(P)-bd_dom_sf"/>
</dbReference>
<keyword evidence="9" id="KW-0464">Manganese</keyword>
<keyword evidence="15" id="KW-0413">Isomerase</keyword>
<comment type="similarity">
    <text evidence="4">Belongs to the DXR family.</text>
</comment>
<dbReference type="Pfam" id="PF08436">
    <property type="entry name" value="DXP_redisom_C"/>
    <property type="match status" value="1"/>
</dbReference>
<comment type="caution">
    <text evidence="15">The sequence shown here is derived from an EMBL/GenBank/DDBJ whole genome shotgun (WGS) entry which is preliminary data.</text>
</comment>
<dbReference type="EC" id="1.1.1.267" evidence="5"/>
<dbReference type="SUPFAM" id="SSF69055">
    <property type="entry name" value="1-deoxy-D-xylulose-5-phosphate reductoisomerase, C-terminal domain"/>
    <property type="match status" value="1"/>
</dbReference>
<dbReference type="GO" id="GO:0030604">
    <property type="term" value="F:1-deoxy-D-xylulose-5-phosphate reductoisomerase activity"/>
    <property type="evidence" value="ECO:0007669"/>
    <property type="project" value="UniProtKB-EC"/>
</dbReference>
<dbReference type="GO" id="GO:0070402">
    <property type="term" value="F:NADPH binding"/>
    <property type="evidence" value="ECO:0007669"/>
    <property type="project" value="InterPro"/>
</dbReference>
<keyword evidence="10" id="KW-0414">Isoprene biosynthesis</keyword>
<dbReference type="GO" id="GO:0016853">
    <property type="term" value="F:isomerase activity"/>
    <property type="evidence" value="ECO:0007669"/>
    <property type="project" value="UniProtKB-KW"/>
</dbReference>
<dbReference type="InterPro" id="IPR003821">
    <property type="entry name" value="DXP_reductoisomerase"/>
</dbReference>
<dbReference type="GO" id="GO:0030145">
    <property type="term" value="F:manganese ion binding"/>
    <property type="evidence" value="ECO:0007669"/>
    <property type="project" value="TreeGrafter"/>
</dbReference>
<dbReference type="NCBIfam" id="NF009114">
    <property type="entry name" value="PRK12464.1"/>
    <property type="match status" value="1"/>
</dbReference>
<dbReference type="UniPathway" id="UPA00056">
    <property type="reaction ID" value="UER00092"/>
</dbReference>
<dbReference type="Pfam" id="PF02670">
    <property type="entry name" value="DXP_reductoisom"/>
    <property type="match status" value="1"/>
</dbReference>
<dbReference type="PIRSF" id="PIRSF006205">
    <property type="entry name" value="Dxp_reductismrs"/>
    <property type="match status" value="1"/>
</dbReference>
<comment type="cofactor">
    <cofactor evidence="1">
        <name>Mn(2+)</name>
        <dbReference type="ChEBI" id="CHEBI:29035"/>
    </cofactor>
</comment>
<dbReference type="Gene3D" id="3.40.50.720">
    <property type="entry name" value="NAD(P)-binding Rossmann-like Domain"/>
    <property type="match status" value="1"/>
</dbReference>
<evidence type="ECO:0000256" key="1">
    <source>
        <dbReference type="ARBA" id="ARBA00001936"/>
    </source>
</evidence>
<evidence type="ECO:0000256" key="4">
    <source>
        <dbReference type="ARBA" id="ARBA00006825"/>
    </source>
</evidence>
<dbReference type="InterPro" id="IPR013512">
    <property type="entry name" value="DXP_reductoisomerase_N"/>
</dbReference>
<evidence type="ECO:0000259" key="14">
    <source>
        <dbReference type="Pfam" id="PF13288"/>
    </source>
</evidence>
<keyword evidence="6" id="KW-0479">Metal-binding</keyword>
<proteinExistence type="inferred from homology"/>
<feature type="domain" description="1-deoxy-D-xylulose 5-phosphate reductoisomerase C-terminal" evidence="13">
    <location>
        <begin position="151"/>
        <end position="234"/>
    </location>
</feature>
<dbReference type="FunFam" id="3.40.50.720:FF:000045">
    <property type="entry name" value="1-deoxy-D-xylulose 5-phosphate reductoisomerase"/>
    <property type="match status" value="1"/>
</dbReference>
<dbReference type="SUPFAM" id="SSF55347">
    <property type="entry name" value="Glyceraldehyde-3-phosphate dehydrogenase-like, C-terminal domain"/>
    <property type="match status" value="1"/>
</dbReference>
<evidence type="ECO:0000259" key="12">
    <source>
        <dbReference type="Pfam" id="PF02670"/>
    </source>
</evidence>
<evidence type="ECO:0000256" key="8">
    <source>
        <dbReference type="ARBA" id="ARBA00023002"/>
    </source>
</evidence>
<keyword evidence="7" id="KW-0521">NADP</keyword>
<dbReference type="Gene3D" id="1.10.1740.10">
    <property type="match status" value="1"/>
</dbReference>
<dbReference type="PANTHER" id="PTHR30525">
    <property type="entry name" value="1-DEOXY-D-XYLULOSE 5-PHOSPHATE REDUCTOISOMERASE"/>
    <property type="match status" value="1"/>
</dbReference>
<comment type="catalytic activity">
    <reaction evidence="11">
        <text>2-C-methyl-D-erythritol 4-phosphate + NADP(+) = 1-deoxy-D-xylulose 5-phosphate + NADPH + H(+)</text>
        <dbReference type="Rhea" id="RHEA:13717"/>
        <dbReference type="ChEBI" id="CHEBI:15378"/>
        <dbReference type="ChEBI" id="CHEBI:57783"/>
        <dbReference type="ChEBI" id="CHEBI:57792"/>
        <dbReference type="ChEBI" id="CHEBI:58262"/>
        <dbReference type="ChEBI" id="CHEBI:58349"/>
        <dbReference type="EC" id="1.1.1.267"/>
    </reaction>
    <physiologicalReaction direction="right-to-left" evidence="11">
        <dbReference type="Rhea" id="RHEA:13719"/>
    </physiologicalReaction>
</comment>
<dbReference type="PANTHER" id="PTHR30525:SF0">
    <property type="entry name" value="1-DEOXY-D-XYLULOSE 5-PHOSPHATE REDUCTOISOMERASE, CHLOROPLASTIC"/>
    <property type="match status" value="1"/>
</dbReference>
<dbReference type="SUPFAM" id="SSF51735">
    <property type="entry name" value="NAD(P)-binding Rossmann-fold domains"/>
    <property type="match status" value="1"/>
</dbReference>
<dbReference type="InterPro" id="IPR013644">
    <property type="entry name" value="DXP_reductoisomerase_C"/>
</dbReference>
<reference evidence="15" key="1">
    <citation type="submission" date="2019-03" db="EMBL/GenBank/DDBJ databases">
        <title>Single cell metagenomics reveals metabolic interactions within the superorganism composed of flagellate Streblomastix strix and complex community of Bacteroidetes bacteria on its surface.</title>
        <authorList>
            <person name="Treitli S.C."/>
            <person name="Kolisko M."/>
            <person name="Husnik F."/>
            <person name="Keeling P."/>
            <person name="Hampl V."/>
        </authorList>
    </citation>
    <scope>NUCLEOTIDE SEQUENCE</scope>
    <source>
        <strain evidence="15">STM</strain>
    </source>
</reference>
<dbReference type="InterPro" id="IPR036169">
    <property type="entry name" value="DXPR_C_sf"/>
</dbReference>
<feature type="domain" description="DXP reductoisomerase C-terminal" evidence="14">
    <location>
        <begin position="266"/>
        <end position="380"/>
    </location>
</feature>
<evidence type="ECO:0000256" key="9">
    <source>
        <dbReference type="ARBA" id="ARBA00023211"/>
    </source>
</evidence>